<evidence type="ECO:0000313" key="2">
    <source>
        <dbReference type="EnsemblPlants" id="TraesCS7D02G088900.1"/>
    </source>
</evidence>
<protein>
    <recommendedName>
        <fullName evidence="1">Terpene synthase metal-binding domain-containing protein</fullName>
    </recommendedName>
</protein>
<sequence>MQPQNNRDVANCMECYASEHNVTEEVAFAAVDSMIEDEWKTTNQSIKHGCQQLPAVQRVVNFTLSGPVYYGDRKDAFTFSLHLDDIIKSLFVKPIPI</sequence>
<dbReference type="Gramene" id="TraesNOR7D03G04349650.1">
    <property type="protein sequence ID" value="TraesNOR7D03G04349650.1"/>
    <property type="gene ID" value="TraesNOR7D03G04349650"/>
</dbReference>
<evidence type="ECO:0000313" key="3">
    <source>
        <dbReference type="Proteomes" id="UP000019116"/>
    </source>
</evidence>
<dbReference type="InterPro" id="IPR005630">
    <property type="entry name" value="Terpene_synthase_metal-bd"/>
</dbReference>
<dbReference type="Gramene" id="TraesRN7D0100210000.1">
    <property type="protein sequence ID" value="TraesRN7D0100210000.1"/>
    <property type="gene ID" value="TraesRN7D0100210000"/>
</dbReference>
<dbReference type="GO" id="GO:0010333">
    <property type="term" value="F:terpene synthase activity"/>
    <property type="evidence" value="ECO:0007669"/>
    <property type="project" value="InterPro"/>
</dbReference>
<dbReference type="Gramene" id="TraesLDM7D03G04307200.1">
    <property type="protein sequence ID" value="TraesLDM7D03G04307200.1"/>
    <property type="gene ID" value="TraesLDM7D03G04307200"/>
</dbReference>
<dbReference type="InterPro" id="IPR008949">
    <property type="entry name" value="Isoprenoid_synthase_dom_sf"/>
</dbReference>
<dbReference type="Gene3D" id="1.10.600.10">
    <property type="entry name" value="Farnesyl Diphosphate Synthase"/>
    <property type="match status" value="1"/>
</dbReference>
<dbReference type="Gramene" id="TraesMAC7D03G04293430.1">
    <property type="protein sequence ID" value="TraesMAC7D03G04293430.1"/>
    <property type="gene ID" value="TraesMAC7D03G04293430"/>
</dbReference>
<dbReference type="OMA" id="CYASEHN"/>
<dbReference type="Gramene" id="TraesLAC7D03G04247940.1">
    <property type="protein sequence ID" value="TraesLAC7D03G04247940.1"/>
    <property type="gene ID" value="TraesLAC7D03G04247940"/>
</dbReference>
<accession>A0A3B6TDL0</accession>
<feature type="domain" description="Terpene synthase metal-binding" evidence="1">
    <location>
        <begin position="5"/>
        <end position="41"/>
    </location>
</feature>
<reference evidence="2" key="1">
    <citation type="submission" date="2018-08" db="EMBL/GenBank/DDBJ databases">
        <authorList>
            <person name="Rossello M."/>
        </authorList>
    </citation>
    <scope>NUCLEOTIDE SEQUENCE [LARGE SCALE GENOMIC DNA]</scope>
    <source>
        <strain evidence="2">cv. Chinese Spring</strain>
    </source>
</reference>
<dbReference type="OrthoDB" id="686634at2759"/>
<dbReference type="EnsemblPlants" id="TraesCS7D02G088900.1">
    <property type="protein sequence ID" value="TraesCS7D02G088900.1"/>
    <property type="gene ID" value="TraesCS7D02G088900"/>
</dbReference>
<dbReference type="Gramene" id="TraesCS7D02G088900.1">
    <property type="protein sequence ID" value="TraesCS7D02G088900.1"/>
    <property type="gene ID" value="TraesCS7D02G088900"/>
</dbReference>
<proteinExistence type="predicted"/>
<dbReference type="Proteomes" id="UP000019116">
    <property type="component" value="Chromosome 7D"/>
</dbReference>
<dbReference type="Gramene" id="TraesJUL7D03G04344640.1">
    <property type="protein sequence ID" value="TraesJUL7D03G04344640.1"/>
    <property type="gene ID" value="TraesJUL7D03G04344640"/>
</dbReference>
<dbReference type="SMR" id="A0A3B6TDL0"/>
<dbReference type="Gramene" id="TraesARI7D03G04376120.1">
    <property type="protein sequence ID" value="TraesARI7D03G04376120.1"/>
    <property type="gene ID" value="TraesARI7D03G04376120"/>
</dbReference>
<evidence type="ECO:0000259" key="1">
    <source>
        <dbReference type="Pfam" id="PF03936"/>
    </source>
</evidence>
<dbReference type="AlphaFoldDB" id="A0A3B6TDL0"/>
<dbReference type="GO" id="GO:0000287">
    <property type="term" value="F:magnesium ion binding"/>
    <property type="evidence" value="ECO:0007669"/>
    <property type="project" value="InterPro"/>
</dbReference>
<dbReference type="Pfam" id="PF03936">
    <property type="entry name" value="Terpene_synth_C"/>
    <property type="match status" value="1"/>
</dbReference>
<organism evidence="2">
    <name type="scientific">Triticum aestivum</name>
    <name type="common">Wheat</name>
    <dbReference type="NCBI Taxonomy" id="4565"/>
    <lineage>
        <taxon>Eukaryota</taxon>
        <taxon>Viridiplantae</taxon>
        <taxon>Streptophyta</taxon>
        <taxon>Embryophyta</taxon>
        <taxon>Tracheophyta</taxon>
        <taxon>Spermatophyta</taxon>
        <taxon>Magnoliopsida</taxon>
        <taxon>Liliopsida</taxon>
        <taxon>Poales</taxon>
        <taxon>Poaceae</taxon>
        <taxon>BOP clade</taxon>
        <taxon>Pooideae</taxon>
        <taxon>Triticodae</taxon>
        <taxon>Triticeae</taxon>
        <taxon>Triticinae</taxon>
        <taxon>Triticum</taxon>
    </lineage>
</organism>
<reference evidence="2" key="2">
    <citation type="submission" date="2018-10" db="UniProtKB">
        <authorList>
            <consortium name="EnsemblPlants"/>
        </authorList>
    </citation>
    <scope>IDENTIFICATION</scope>
</reference>
<dbReference type="Gramene" id="TraesSTA7D03G04294660.1">
    <property type="protein sequence ID" value="TraesSTA7D03G04294660.1"/>
    <property type="gene ID" value="TraesSTA7D03G04294660"/>
</dbReference>
<dbReference type="Gramene" id="TraesSYM7D03G04353780.1">
    <property type="protein sequence ID" value="TraesSYM7D03G04353780.1"/>
    <property type="gene ID" value="TraesSYM7D03G04353780"/>
</dbReference>
<keyword evidence="3" id="KW-1185">Reference proteome</keyword>
<dbReference type="Gramene" id="TraesJAG7D03G04284310.1">
    <property type="protein sequence ID" value="TraesJAG7D03G04284310.1"/>
    <property type="gene ID" value="TraesJAG7D03G04284310"/>
</dbReference>
<dbReference type="SUPFAM" id="SSF48576">
    <property type="entry name" value="Terpenoid synthases"/>
    <property type="match status" value="1"/>
</dbReference>
<name>A0A3B6TDL0_WHEAT</name>
<dbReference type="STRING" id="4565.A0A3B6TDL0"/>
<dbReference type="Gramene" id="TraesCS7D03G0203600.1">
    <property type="protein sequence ID" value="TraesCS7D03G0203600.1.CDS"/>
    <property type="gene ID" value="TraesCS7D03G0203600"/>
</dbReference>